<name>E4XIN3_OIKDI</name>
<keyword evidence="3" id="KW-1185">Reference proteome</keyword>
<organism evidence="2">
    <name type="scientific">Oikopleura dioica</name>
    <name type="common">Tunicate</name>
    <dbReference type="NCBI Taxonomy" id="34765"/>
    <lineage>
        <taxon>Eukaryota</taxon>
        <taxon>Metazoa</taxon>
        <taxon>Chordata</taxon>
        <taxon>Tunicata</taxon>
        <taxon>Appendicularia</taxon>
        <taxon>Copelata</taxon>
        <taxon>Oikopleuridae</taxon>
        <taxon>Oikopleura</taxon>
    </lineage>
</organism>
<evidence type="ECO:0000313" key="3">
    <source>
        <dbReference type="Proteomes" id="UP000001307"/>
    </source>
</evidence>
<dbReference type="InParanoid" id="E4XIN3"/>
<proteinExistence type="predicted"/>
<reference evidence="2" key="1">
    <citation type="journal article" date="2010" name="Science">
        <title>Plasticity of animal genome architecture unmasked by rapid evolution of a pelagic tunicate.</title>
        <authorList>
            <person name="Denoeud F."/>
            <person name="Henriet S."/>
            <person name="Mungpakdee S."/>
            <person name="Aury J.M."/>
            <person name="Da Silva C."/>
            <person name="Brinkmann H."/>
            <person name="Mikhaleva J."/>
            <person name="Olsen L.C."/>
            <person name="Jubin C."/>
            <person name="Canestro C."/>
            <person name="Bouquet J.M."/>
            <person name="Danks G."/>
            <person name="Poulain J."/>
            <person name="Campsteijn C."/>
            <person name="Adamski M."/>
            <person name="Cross I."/>
            <person name="Yadetie F."/>
            <person name="Muffato M."/>
            <person name="Louis A."/>
            <person name="Butcher S."/>
            <person name="Tsagkogeorga G."/>
            <person name="Konrad A."/>
            <person name="Singh S."/>
            <person name="Jensen M.F."/>
            <person name="Cong E.H."/>
            <person name="Eikeseth-Otteraa H."/>
            <person name="Noel B."/>
            <person name="Anthouard V."/>
            <person name="Porcel B.M."/>
            <person name="Kachouri-Lafond R."/>
            <person name="Nishino A."/>
            <person name="Ugolini M."/>
            <person name="Chourrout P."/>
            <person name="Nishida H."/>
            <person name="Aasland R."/>
            <person name="Huzurbazar S."/>
            <person name="Westhof E."/>
            <person name="Delsuc F."/>
            <person name="Lehrach H."/>
            <person name="Reinhardt R."/>
            <person name="Weissenbach J."/>
            <person name="Roy S.W."/>
            <person name="Artiguenave F."/>
            <person name="Postlethwait J.H."/>
            <person name="Manak J.R."/>
            <person name="Thompson E.M."/>
            <person name="Jaillon O."/>
            <person name="Du Pasquier L."/>
            <person name="Boudinot P."/>
            <person name="Liberles D.A."/>
            <person name="Volff J.N."/>
            <person name="Philippe H."/>
            <person name="Lenhard B."/>
            <person name="Roest Crollius H."/>
            <person name="Wincker P."/>
            <person name="Chourrout D."/>
        </authorList>
    </citation>
    <scope>NUCLEOTIDE SEQUENCE [LARGE SCALE GENOMIC DNA]</scope>
</reference>
<protein>
    <submittedName>
        <fullName evidence="2">Uncharacterized protein</fullName>
    </submittedName>
</protein>
<evidence type="ECO:0000256" key="1">
    <source>
        <dbReference type="SAM" id="MobiDB-lite"/>
    </source>
</evidence>
<accession>E4XIN3</accession>
<dbReference type="EMBL" id="FN653055">
    <property type="protein sequence ID" value="CBY10434.1"/>
    <property type="molecule type" value="Genomic_DNA"/>
</dbReference>
<sequence length="510" mass="56981">MCHQRQEIVEKIERKLIIFQLGPKERKWALKDQKGWAVGKQGDECPVLTRRGKPVAKLACKKVSDKILKTAKGIKIKGGNRFKYVKTWRNGVNEFRNPKGARLTYEGKQQLWLLKDPVIGYANGGVNEMICPSFKKKGRIIAEFNDCKRPATKSSKKSRKTKQPVNKKSFATARSPITLKPTGKSGIKGGNKFKFETTRKDGALVYSNGQSQLLFYPKDKKWALKEKYGGWAVGEKGVLCPKLSKKGKLYATSKQCLTSPSKKEATISAQTKTSVTLKPIGKKLKGGNTFKLTGIRKDGVLNYSNGQSKLLFYPKNKKWALKEKGRGWAVGKPGAACPVLTKKGKPYAFSKNCKTTRKTSKKSKKLSKKVSFDRIINLKPVGKKNIIGGNKFNSAGTRKDGVTQYSNGKSKLLFYPKNKKWALKEKGRGWAVGKSGVTCPVLTKKGKPYAFSTSCKSAKAASKKSKRRSDKISYNSFKKFLLNLMRRNKDDSNLLSSVYKLAEKNKSMFK</sequence>
<dbReference type="Proteomes" id="UP000001307">
    <property type="component" value="Unassembled WGS sequence"/>
</dbReference>
<feature type="compositionally biased region" description="Basic residues" evidence="1">
    <location>
        <begin position="151"/>
        <end position="162"/>
    </location>
</feature>
<evidence type="ECO:0000313" key="2">
    <source>
        <dbReference type="EMBL" id="CBY10434.1"/>
    </source>
</evidence>
<gene>
    <name evidence="2" type="ORF">GSOID_T00012457001</name>
</gene>
<dbReference type="AlphaFoldDB" id="E4XIN3"/>
<feature type="region of interest" description="Disordered" evidence="1">
    <location>
        <begin position="151"/>
        <end position="174"/>
    </location>
</feature>